<dbReference type="RefSeq" id="WP_005201314.1">
    <property type="nucleotide sequence ID" value="NZ_KB850071.1"/>
</dbReference>
<keyword evidence="5" id="KW-1185">Reference proteome</keyword>
<evidence type="ECO:0000313" key="4">
    <source>
        <dbReference type="EMBL" id="ENX60348.1"/>
    </source>
</evidence>
<dbReference type="GO" id="GO:0043683">
    <property type="term" value="P:type IV pilus assembly"/>
    <property type="evidence" value="ECO:0007669"/>
    <property type="project" value="InterPro"/>
</dbReference>
<keyword evidence="3" id="KW-0472">Membrane</keyword>
<proteinExistence type="predicted"/>
<dbReference type="Pfam" id="PF07963">
    <property type="entry name" value="N_methyl"/>
    <property type="match status" value="1"/>
</dbReference>
<dbReference type="EMBL" id="APRN01000033">
    <property type="protein sequence ID" value="ENX60348.1"/>
    <property type="molecule type" value="Genomic_DNA"/>
</dbReference>
<keyword evidence="3" id="KW-0812">Transmembrane</keyword>
<evidence type="ECO:0008006" key="6">
    <source>
        <dbReference type="Google" id="ProtNLM"/>
    </source>
</evidence>
<feature type="region of interest" description="Disordered" evidence="2">
    <location>
        <begin position="133"/>
        <end position="153"/>
    </location>
</feature>
<dbReference type="PANTHER" id="PTHR30093:SF47">
    <property type="entry name" value="TYPE IV PILUS NON-CORE MINOR PILIN PILE"/>
    <property type="match status" value="1"/>
</dbReference>
<sequence>MKHGKEIGFTLAEMMIVVVVIGILVAIAYPSYQQYISKTKRVAVESEMLEIAASLQRYKAINSTFMTPTNAAITLSTIHHNGLSPQSGPTLYNLALSNVTAGSWTLTATPANGQTGDGHVVLNNQGHRCWTKGSDKNGGSACTPSATTNWDGR</sequence>
<dbReference type="Pfam" id="PF16732">
    <property type="entry name" value="ComP_DUS"/>
    <property type="match status" value="1"/>
</dbReference>
<evidence type="ECO:0000256" key="3">
    <source>
        <dbReference type="SAM" id="Phobius"/>
    </source>
</evidence>
<protein>
    <recommendedName>
        <fullName evidence="6">Pilus assembly protein PilE</fullName>
    </recommendedName>
</protein>
<dbReference type="InterPro" id="IPR012902">
    <property type="entry name" value="N_methyl_site"/>
</dbReference>
<keyword evidence="1" id="KW-0488">Methylation</keyword>
<dbReference type="OrthoDB" id="5296638at2"/>
<organism evidence="4 5">
    <name type="scientific">Acinetobacter higginsii</name>
    <dbReference type="NCBI Taxonomy" id="70347"/>
    <lineage>
        <taxon>Bacteria</taxon>
        <taxon>Pseudomonadati</taxon>
        <taxon>Pseudomonadota</taxon>
        <taxon>Gammaproteobacteria</taxon>
        <taxon>Moraxellales</taxon>
        <taxon>Moraxellaceae</taxon>
        <taxon>Acinetobacter</taxon>
    </lineage>
</organism>
<dbReference type="GO" id="GO:0015627">
    <property type="term" value="C:type II protein secretion system complex"/>
    <property type="evidence" value="ECO:0007669"/>
    <property type="project" value="InterPro"/>
</dbReference>
<reference evidence="4 5" key="1">
    <citation type="submission" date="2013-02" db="EMBL/GenBank/DDBJ databases">
        <title>The Genome Sequence of Acinetobacter sp. CIP 70.18.</title>
        <authorList>
            <consortium name="The Broad Institute Genome Sequencing Platform"/>
            <consortium name="The Broad Institute Genome Sequencing Center for Infectious Disease"/>
            <person name="Cerqueira G."/>
            <person name="Feldgarden M."/>
            <person name="Courvalin P."/>
            <person name="Perichon B."/>
            <person name="Grillot-Courvalin C."/>
            <person name="Clermont D."/>
            <person name="Rocha E."/>
            <person name="Yoon E.-J."/>
            <person name="Nemec A."/>
            <person name="Walker B."/>
            <person name="Young S.K."/>
            <person name="Zeng Q."/>
            <person name="Gargeya S."/>
            <person name="Fitzgerald M."/>
            <person name="Haas B."/>
            <person name="Abouelleil A."/>
            <person name="Alvarado L."/>
            <person name="Arachchi H.M."/>
            <person name="Berlin A.M."/>
            <person name="Chapman S.B."/>
            <person name="Dewar J."/>
            <person name="Goldberg J."/>
            <person name="Griggs A."/>
            <person name="Gujja S."/>
            <person name="Hansen M."/>
            <person name="Howarth C."/>
            <person name="Imamovic A."/>
            <person name="Larimer J."/>
            <person name="McCowan C."/>
            <person name="Murphy C."/>
            <person name="Neiman D."/>
            <person name="Pearson M."/>
            <person name="Priest M."/>
            <person name="Roberts A."/>
            <person name="Saif S."/>
            <person name="Shea T."/>
            <person name="Sisk P."/>
            <person name="Sykes S."/>
            <person name="Wortman J."/>
            <person name="Nusbaum C."/>
            <person name="Birren B."/>
        </authorList>
    </citation>
    <scope>NUCLEOTIDE SEQUENCE [LARGE SCALE GENOMIC DNA]</scope>
    <source>
        <strain evidence="4 5">CIP 70.18</strain>
    </source>
</reference>
<dbReference type="HOGENOM" id="CLU_091705_6_2_6"/>
<evidence type="ECO:0000256" key="1">
    <source>
        <dbReference type="ARBA" id="ARBA00022481"/>
    </source>
</evidence>
<dbReference type="PANTHER" id="PTHR30093">
    <property type="entry name" value="GENERAL SECRETION PATHWAY PROTEIN G"/>
    <property type="match status" value="1"/>
</dbReference>
<evidence type="ECO:0000313" key="5">
    <source>
        <dbReference type="Proteomes" id="UP000013084"/>
    </source>
</evidence>
<dbReference type="PRINTS" id="PR00813">
    <property type="entry name" value="BCTERIALGSPG"/>
</dbReference>
<gene>
    <name evidence="4" type="ORF">F902_00888</name>
</gene>
<keyword evidence="3" id="KW-1133">Transmembrane helix</keyword>
<feature type="compositionally biased region" description="Polar residues" evidence="2">
    <location>
        <begin position="140"/>
        <end position="153"/>
    </location>
</feature>
<dbReference type="InterPro" id="IPR045584">
    <property type="entry name" value="Pilin-like"/>
</dbReference>
<accession>N9RQU8</accession>
<comment type="caution">
    <text evidence="4">The sequence shown here is derived from an EMBL/GenBank/DDBJ whole genome shotgun (WGS) entry which is preliminary data.</text>
</comment>
<dbReference type="Gene3D" id="3.30.700.10">
    <property type="entry name" value="Glycoprotein, Type 4 Pilin"/>
    <property type="match status" value="1"/>
</dbReference>
<dbReference type="NCBIfam" id="TIGR02532">
    <property type="entry name" value="IV_pilin_GFxxxE"/>
    <property type="match status" value="1"/>
</dbReference>
<dbReference type="InterPro" id="IPR031982">
    <property type="entry name" value="PilE-like"/>
</dbReference>
<dbReference type="GO" id="GO:0015628">
    <property type="term" value="P:protein secretion by the type II secretion system"/>
    <property type="evidence" value="ECO:0007669"/>
    <property type="project" value="InterPro"/>
</dbReference>
<evidence type="ECO:0000256" key="2">
    <source>
        <dbReference type="SAM" id="MobiDB-lite"/>
    </source>
</evidence>
<dbReference type="Proteomes" id="UP000013084">
    <property type="component" value="Unassembled WGS sequence"/>
</dbReference>
<dbReference type="SUPFAM" id="SSF54523">
    <property type="entry name" value="Pili subunits"/>
    <property type="match status" value="1"/>
</dbReference>
<feature type="transmembrane region" description="Helical" evidence="3">
    <location>
        <begin position="7"/>
        <end position="29"/>
    </location>
</feature>
<dbReference type="PATRIC" id="fig|1217700.3.peg.846"/>
<name>N9RQU8_9GAMM</name>
<dbReference type="AlphaFoldDB" id="N9RQU8"/>
<dbReference type="InterPro" id="IPR000983">
    <property type="entry name" value="Bac_GSPG_pilin"/>
</dbReference>